<evidence type="ECO:0000313" key="1">
    <source>
        <dbReference type="EMBL" id="RVD84137.1"/>
    </source>
</evidence>
<name>A0A436ZYN7_ARTFL</name>
<dbReference type="GeneID" id="93588213"/>
<dbReference type="SUPFAM" id="SSF48403">
    <property type="entry name" value="Ankyrin repeat"/>
    <property type="match status" value="1"/>
</dbReference>
<organism evidence="1 2">
    <name type="scientific">Arthrobotrys flagrans</name>
    <name type="common">Nematode-trapping fungus</name>
    <name type="synonym">Trichothecium flagrans</name>
    <dbReference type="NCBI Taxonomy" id="97331"/>
    <lineage>
        <taxon>Eukaryota</taxon>
        <taxon>Fungi</taxon>
        <taxon>Dikarya</taxon>
        <taxon>Ascomycota</taxon>
        <taxon>Pezizomycotina</taxon>
        <taxon>Orbiliomycetes</taxon>
        <taxon>Orbiliales</taxon>
        <taxon>Orbiliaceae</taxon>
        <taxon>Arthrobotrys</taxon>
    </lineage>
</organism>
<sequence length="92" mass="9880">MLIDEGADVNAPGASDLGTALQSYCRRPNTTIAPGETRINTVRLLVEAGADINPQDPYNTRPRFTPLDGAVLTGDLSTAKIFLRKLVSTPIR</sequence>
<dbReference type="AlphaFoldDB" id="A0A436ZYN7"/>
<accession>A0A436ZYN7</accession>
<dbReference type="RefSeq" id="XP_067489681.1">
    <property type="nucleotide sequence ID" value="XM_067635231.1"/>
</dbReference>
<dbReference type="Gene3D" id="1.25.40.20">
    <property type="entry name" value="Ankyrin repeat-containing domain"/>
    <property type="match status" value="1"/>
</dbReference>
<keyword evidence="2" id="KW-1185">Reference proteome</keyword>
<dbReference type="EMBL" id="SAEB01000007">
    <property type="protein sequence ID" value="RVD84137.1"/>
    <property type="molecule type" value="Genomic_DNA"/>
</dbReference>
<dbReference type="VEuPathDB" id="FungiDB:DFL_005902"/>
<gene>
    <name evidence="1" type="ORF">DFL_005902</name>
</gene>
<reference evidence="1 2" key="1">
    <citation type="submission" date="2019-01" db="EMBL/GenBank/DDBJ databases">
        <title>Intercellular communication is required for trap formation in the nematode-trapping fungus Duddingtonia flagrans.</title>
        <authorList>
            <person name="Youssar L."/>
            <person name="Wernet V."/>
            <person name="Hensel N."/>
            <person name="Hildebrandt H.-G."/>
            <person name="Fischer R."/>
        </authorList>
    </citation>
    <scope>NUCLEOTIDE SEQUENCE [LARGE SCALE GENOMIC DNA]</scope>
    <source>
        <strain evidence="1 2">CBS H-5679</strain>
    </source>
</reference>
<dbReference type="OrthoDB" id="4772757at2759"/>
<dbReference type="Proteomes" id="UP000283090">
    <property type="component" value="Unassembled WGS sequence"/>
</dbReference>
<proteinExistence type="predicted"/>
<dbReference type="InterPro" id="IPR036770">
    <property type="entry name" value="Ankyrin_rpt-contain_sf"/>
</dbReference>
<comment type="caution">
    <text evidence="1">The sequence shown here is derived from an EMBL/GenBank/DDBJ whole genome shotgun (WGS) entry which is preliminary data.</text>
</comment>
<protein>
    <submittedName>
        <fullName evidence="1">Uncharacterized protein</fullName>
    </submittedName>
</protein>
<evidence type="ECO:0000313" key="2">
    <source>
        <dbReference type="Proteomes" id="UP000283090"/>
    </source>
</evidence>